<feature type="coiled-coil region" evidence="2">
    <location>
        <begin position="286"/>
        <end position="318"/>
    </location>
</feature>
<evidence type="ECO:0000313" key="6">
    <source>
        <dbReference type="Proteomes" id="UP000265515"/>
    </source>
</evidence>
<accession>A0A388K676</accession>
<keyword evidence="1" id="KW-0862">Zinc</keyword>
<keyword evidence="6" id="KW-1185">Reference proteome</keyword>
<keyword evidence="2" id="KW-0175">Coiled coil</keyword>
<evidence type="ECO:0000256" key="2">
    <source>
        <dbReference type="SAM" id="Coils"/>
    </source>
</evidence>
<dbReference type="Gramene" id="GBG65558">
    <property type="protein sequence ID" value="GBG65558"/>
    <property type="gene ID" value="CBR_g51441"/>
</dbReference>
<dbReference type="EMBL" id="BFEA01000063">
    <property type="protein sequence ID" value="GBG65558.1"/>
    <property type="molecule type" value="Genomic_DNA"/>
</dbReference>
<proteinExistence type="predicted"/>
<dbReference type="Gene3D" id="4.10.60.10">
    <property type="entry name" value="Zinc finger, CCHC-type"/>
    <property type="match status" value="1"/>
</dbReference>
<organism evidence="5 6">
    <name type="scientific">Chara braunii</name>
    <name type="common">Braun's stonewort</name>
    <dbReference type="NCBI Taxonomy" id="69332"/>
    <lineage>
        <taxon>Eukaryota</taxon>
        <taxon>Viridiplantae</taxon>
        <taxon>Streptophyta</taxon>
        <taxon>Charophyceae</taxon>
        <taxon>Charales</taxon>
        <taxon>Characeae</taxon>
        <taxon>Chara</taxon>
    </lineage>
</organism>
<dbReference type="InterPro" id="IPR001878">
    <property type="entry name" value="Znf_CCHC"/>
</dbReference>
<dbReference type="GO" id="GO:0003676">
    <property type="term" value="F:nucleic acid binding"/>
    <property type="evidence" value="ECO:0007669"/>
    <property type="project" value="InterPro"/>
</dbReference>
<protein>
    <recommendedName>
        <fullName evidence="4">CCHC-type domain-containing protein</fullName>
    </recommendedName>
</protein>
<dbReference type="PROSITE" id="PS50158">
    <property type="entry name" value="ZF_CCHC"/>
    <property type="match status" value="1"/>
</dbReference>
<dbReference type="SUPFAM" id="SSF57756">
    <property type="entry name" value="Retrovirus zinc finger-like domains"/>
    <property type="match status" value="1"/>
</dbReference>
<sequence>MAANVPSHECYKCGQLGHFARFCHLSRRNQVSNPNSALVRVNPPLLTGPHQSLVNQCAGNYGSGQYSRGSGWYSTNQRLSCLEDTVSRIKVRHDAEEEREKTKRDEDERKKKEIEKENRCAEERKEREDFHRRMAEEMNVRFDKVCEVLETKKYKDSSSTIAKLQAEVESLQKRKVADPPSDCGTVMDEATARRLRELEDSHKLSQEIADRKVAALEEEVVIVRLLHDHATSEAATWKQEALRPGNKRGSTTLPRTMEAVDLAEAHRREVDFLKELRSKDLNGRRVAEQELEKIKESKLAADLEAERLKEELARMNVTRSGNRPLGTNLKTKLNEVATARPKDKGKQIASTSKEVTRANDREGFMADARKFLKPLKMNAIKEICAKEGVTYTTLDRTKEHIAVQRAARALDSNSKVAEVQDVFEDTDANRIDATASGDEETQS</sequence>
<comment type="caution">
    <text evidence="5">The sequence shown here is derived from an EMBL/GenBank/DDBJ whole genome shotgun (WGS) entry which is preliminary data.</text>
</comment>
<dbReference type="GO" id="GO:0008270">
    <property type="term" value="F:zinc ion binding"/>
    <property type="evidence" value="ECO:0007669"/>
    <property type="project" value="UniProtKB-KW"/>
</dbReference>
<feature type="domain" description="CCHC-type" evidence="4">
    <location>
        <begin position="10"/>
        <end position="23"/>
    </location>
</feature>
<dbReference type="Proteomes" id="UP000265515">
    <property type="component" value="Unassembled WGS sequence"/>
</dbReference>
<reference evidence="5 6" key="1">
    <citation type="journal article" date="2018" name="Cell">
        <title>The Chara Genome: Secondary Complexity and Implications for Plant Terrestrialization.</title>
        <authorList>
            <person name="Nishiyama T."/>
            <person name="Sakayama H."/>
            <person name="Vries J.D."/>
            <person name="Buschmann H."/>
            <person name="Saint-Marcoux D."/>
            <person name="Ullrich K.K."/>
            <person name="Haas F.B."/>
            <person name="Vanderstraeten L."/>
            <person name="Becker D."/>
            <person name="Lang D."/>
            <person name="Vosolsobe S."/>
            <person name="Rombauts S."/>
            <person name="Wilhelmsson P.K.I."/>
            <person name="Janitza P."/>
            <person name="Kern R."/>
            <person name="Heyl A."/>
            <person name="Rumpler F."/>
            <person name="Villalobos L.I.A.C."/>
            <person name="Clay J.M."/>
            <person name="Skokan R."/>
            <person name="Toyoda A."/>
            <person name="Suzuki Y."/>
            <person name="Kagoshima H."/>
            <person name="Schijlen E."/>
            <person name="Tajeshwar N."/>
            <person name="Catarino B."/>
            <person name="Hetherington A.J."/>
            <person name="Saltykova A."/>
            <person name="Bonnot C."/>
            <person name="Breuninger H."/>
            <person name="Symeonidi A."/>
            <person name="Radhakrishnan G.V."/>
            <person name="Van Nieuwerburgh F."/>
            <person name="Deforce D."/>
            <person name="Chang C."/>
            <person name="Karol K.G."/>
            <person name="Hedrich R."/>
            <person name="Ulvskov P."/>
            <person name="Glockner G."/>
            <person name="Delwiche C.F."/>
            <person name="Petrasek J."/>
            <person name="Van de Peer Y."/>
            <person name="Friml J."/>
            <person name="Beilby M."/>
            <person name="Dolan L."/>
            <person name="Kohara Y."/>
            <person name="Sugano S."/>
            <person name="Fujiyama A."/>
            <person name="Delaux P.-M."/>
            <person name="Quint M."/>
            <person name="TheiBen G."/>
            <person name="Hagemann M."/>
            <person name="Harholt J."/>
            <person name="Dunand C."/>
            <person name="Zachgo S."/>
            <person name="Langdale J."/>
            <person name="Maumus F."/>
            <person name="Straeten D.V.D."/>
            <person name="Gould S.B."/>
            <person name="Rensing S.A."/>
        </authorList>
    </citation>
    <scope>NUCLEOTIDE SEQUENCE [LARGE SCALE GENOMIC DNA]</scope>
    <source>
        <strain evidence="5 6">S276</strain>
    </source>
</reference>
<name>A0A388K676_CHABU</name>
<evidence type="ECO:0000259" key="4">
    <source>
        <dbReference type="PROSITE" id="PS50158"/>
    </source>
</evidence>
<dbReference type="Pfam" id="PF00098">
    <property type="entry name" value="zf-CCHC"/>
    <property type="match status" value="1"/>
</dbReference>
<dbReference type="AlphaFoldDB" id="A0A388K676"/>
<keyword evidence="1" id="KW-0479">Metal-binding</keyword>
<feature type="region of interest" description="Disordered" evidence="3">
    <location>
        <begin position="92"/>
        <end position="125"/>
    </location>
</feature>
<evidence type="ECO:0000256" key="3">
    <source>
        <dbReference type="SAM" id="MobiDB-lite"/>
    </source>
</evidence>
<evidence type="ECO:0000256" key="1">
    <source>
        <dbReference type="PROSITE-ProRule" id="PRU00047"/>
    </source>
</evidence>
<dbReference type="InterPro" id="IPR036875">
    <property type="entry name" value="Znf_CCHC_sf"/>
</dbReference>
<evidence type="ECO:0000313" key="5">
    <source>
        <dbReference type="EMBL" id="GBG65558.1"/>
    </source>
</evidence>
<gene>
    <name evidence="5" type="ORF">CBR_g51441</name>
</gene>
<keyword evidence="1" id="KW-0863">Zinc-finger</keyword>